<feature type="transmembrane region" description="Helical" evidence="7">
    <location>
        <begin position="96"/>
        <end position="114"/>
    </location>
</feature>
<keyword evidence="2 7" id="KW-0813">Transport</keyword>
<feature type="transmembrane region" description="Helical" evidence="7">
    <location>
        <begin position="335"/>
        <end position="353"/>
    </location>
</feature>
<dbReference type="HAMAP" id="MF_00221">
    <property type="entry name" value="NRAMP"/>
    <property type="match status" value="1"/>
</dbReference>
<dbReference type="NCBIfam" id="NF037982">
    <property type="entry name" value="Nramp_1"/>
    <property type="match status" value="1"/>
</dbReference>
<dbReference type="NCBIfam" id="NF001923">
    <property type="entry name" value="PRK00701.1"/>
    <property type="match status" value="1"/>
</dbReference>
<proteinExistence type="inferred from homology"/>
<comment type="subcellular location">
    <subcellularLocation>
        <location evidence="7">Cell membrane</location>
        <topology evidence="7">Multi-pass membrane protein</topology>
    </subcellularLocation>
    <subcellularLocation>
        <location evidence="1">Membrane</location>
        <topology evidence="1">Multi-pass membrane protein</topology>
    </subcellularLocation>
</comment>
<dbReference type="NCBIfam" id="TIGR01197">
    <property type="entry name" value="nramp"/>
    <property type="match status" value="1"/>
</dbReference>
<reference evidence="9 10" key="1">
    <citation type="submission" date="2017-07" db="EMBL/GenBank/DDBJ databases">
        <title>Draft genome of Ochrobactrum lupini type strain LUP21.</title>
        <authorList>
            <person name="Krzyzanowska D.M."/>
            <person name="Jafra S."/>
        </authorList>
    </citation>
    <scope>NUCLEOTIDE SEQUENCE [LARGE SCALE GENOMIC DNA]</scope>
    <source>
        <strain evidence="9 10">LUP21</strain>
    </source>
</reference>
<name>A0A256GT91_9HYPH</name>
<dbReference type="GO" id="GO:0034755">
    <property type="term" value="P:iron ion transmembrane transport"/>
    <property type="evidence" value="ECO:0007669"/>
    <property type="project" value="TreeGrafter"/>
</dbReference>
<evidence type="ECO:0000313" key="11">
    <source>
        <dbReference type="Proteomes" id="UP000435957"/>
    </source>
</evidence>
<dbReference type="EMBL" id="WBWF01000004">
    <property type="protein sequence ID" value="KAB2704446.1"/>
    <property type="molecule type" value="Genomic_DNA"/>
</dbReference>
<evidence type="ECO:0000256" key="4">
    <source>
        <dbReference type="ARBA" id="ARBA00022847"/>
    </source>
</evidence>
<comment type="function">
    <text evidence="7">H(+)-stimulated, divalent metal cation uptake system.</text>
</comment>
<feature type="transmembrane region" description="Helical" evidence="7">
    <location>
        <begin position="359"/>
        <end position="380"/>
    </location>
</feature>
<keyword evidence="5 7" id="KW-1133">Transmembrane helix</keyword>
<dbReference type="PANTHER" id="PTHR11706:SF33">
    <property type="entry name" value="NATURAL RESISTANCE-ASSOCIATED MACROPHAGE PROTEIN 2"/>
    <property type="match status" value="1"/>
</dbReference>
<dbReference type="AlphaFoldDB" id="A0A256GT91"/>
<keyword evidence="3 7" id="KW-0812">Transmembrane</keyword>
<keyword evidence="7" id="KW-0406">Ion transport</keyword>
<keyword evidence="11" id="KW-1185">Reference proteome</keyword>
<feature type="transmembrane region" description="Helical" evidence="7">
    <location>
        <begin position="400"/>
        <end position="421"/>
    </location>
</feature>
<dbReference type="RefSeq" id="WP_094514290.1">
    <property type="nucleotide sequence ID" value="NZ_JBHEEP010000005.1"/>
</dbReference>
<protein>
    <recommendedName>
        <fullName evidence="7">Divalent metal cation transporter MntH</fullName>
    </recommendedName>
</protein>
<evidence type="ECO:0000313" key="10">
    <source>
        <dbReference type="Proteomes" id="UP000216363"/>
    </source>
</evidence>
<dbReference type="PRINTS" id="PR00447">
    <property type="entry name" value="NATRESASSCMP"/>
</dbReference>
<feature type="transmembrane region" description="Helical" evidence="7">
    <location>
        <begin position="21"/>
        <end position="39"/>
    </location>
</feature>
<gene>
    <name evidence="7" type="primary">mntH</name>
    <name evidence="9" type="ORF">CES86_1666</name>
    <name evidence="8" type="ORF">F9L03_07310</name>
</gene>
<dbReference type="GO" id="GO:0005384">
    <property type="term" value="F:manganese ion transmembrane transporter activity"/>
    <property type="evidence" value="ECO:0007669"/>
    <property type="project" value="TreeGrafter"/>
</dbReference>
<dbReference type="InterPro" id="IPR001046">
    <property type="entry name" value="NRAMP_fam"/>
</dbReference>
<feature type="transmembrane region" description="Helical" evidence="7">
    <location>
        <begin position="292"/>
        <end position="315"/>
    </location>
</feature>
<comment type="caution">
    <text evidence="9">The sequence shown here is derived from an EMBL/GenBank/DDBJ whole genome shotgun (WGS) entry which is preliminary data.</text>
</comment>
<reference evidence="8 11" key="2">
    <citation type="submission" date="2019-09" db="EMBL/GenBank/DDBJ databases">
        <title>Taxonomic organization of the family Brucellaceae based on a phylogenomic approach.</title>
        <authorList>
            <person name="Leclercq S."/>
            <person name="Cloeckaert A."/>
            <person name="Zygmunt M.S."/>
        </authorList>
    </citation>
    <scope>NUCLEOTIDE SEQUENCE [LARGE SCALE GENOMIC DNA]</scope>
    <source>
        <strain evidence="8 11">LUP23</strain>
    </source>
</reference>
<evidence type="ECO:0000313" key="9">
    <source>
        <dbReference type="EMBL" id="OYR30342.1"/>
    </source>
</evidence>
<feature type="transmembrane region" description="Helical" evidence="7">
    <location>
        <begin position="201"/>
        <end position="224"/>
    </location>
</feature>
<keyword evidence="4 7" id="KW-0769">Symport</keyword>
<comment type="similarity">
    <text evidence="7">Belongs to the NRAMP family.</text>
</comment>
<feature type="transmembrane region" description="Helical" evidence="7">
    <location>
        <begin position="162"/>
        <end position="181"/>
    </location>
</feature>
<dbReference type="Pfam" id="PF01566">
    <property type="entry name" value="Nramp"/>
    <property type="match status" value="1"/>
</dbReference>
<organism evidence="9 10">
    <name type="scientific">Brucella lupini</name>
    <dbReference type="NCBI Taxonomy" id="255457"/>
    <lineage>
        <taxon>Bacteria</taxon>
        <taxon>Pseudomonadati</taxon>
        <taxon>Pseudomonadota</taxon>
        <taxon>Alphaproteobacteria</taxon>
        <taxon>Hyphomicrobiales</taxon>
        <taxon>Brucellaceae</taxon>
        <taxon>Brucella/Ochrobactrum group</taxon>
        <taxon>Brucella</taxon>
    </lineage>
</organism>
<feature type="transmembrane region" description="Helical" evidence="7">
    <location>
        <begin position="59"/>
        <end position="76"/>
    </location>
</feature>
<dbReference type="PANTHER" id="PTHR11706">
    <property type="entry name" value="SOLUTE CARRIER PROTEIN FAMILY 11 MEMBER"/>
    <property type="match status" value="1"/>
</dbReference>
<sequence length="428" mass="46034">MYDTERTRNGMAEVLSGQRRGFTSRLLFVGPAVIASIAYVDPGNFATNIQAGAGYGYQLLWVVLLANLIAMLFQALSARLGIVTGKNLAEMSRDRFPAPVVWVMWVVSEVAAMATDLAEFLGGAIGLALLFDLPIFWGMSVTAIVTYGILIFEKHGFRPMELIIGSMVAIIGLCYLIELVIAPVDWTEAATGLITPQLPDAAALTIAVGIIGATVMPHAIYLHSSLTQSRVQIRNENDRRKVLRYSNIEVVVALAIAGMVNMAMVIMAASAFHQGNSDVAEIETAYHMLTPLLGTAAASVFLVSLITSGVSSSVVGTMAGQTIMQGFLHFHVPIWLRRLVTMLPAFVVVAMGVNPTQALVMSQVVLSIALPVPMIALIIFTSRRDVMGSYAMRPATKWLAFVGATIVLALNFTLLASVFGIRVPFMAI</sequence>
<feature type="transmembrane region" description="Helical" evidence="7">
    <location>
        <begin position="245"/>
        <end position="272"/>
    </location>
</feature>
<dbReference type="Proteomes" id="UP000435957">
    <property type="component" value="Unassembled WGS sequence"/>
</dbReference>
<dbReference type="Proteomes" id="UP000216363">
    <property type="component" value="Unassembled WGS sequence"/>
</dbReference>
<evidence type="ECO:0000256" key="2">
    <source>
        <dbReference type="ARBA" id="ARBA00022448"/>
    </source>
</evidence>
<dbReference type="GO" id="GO:0015293">
    <property type="term" value="F:symporter activity"/>
    <property type="evidence" value="ECO:0007669"/>
    <property type="project" value="UniProtKB-UniRule"/>
</dbReference>
<evidence type="ECO:0000256" key="7">
    <source>
        <dbReference type="HAMAP-Rule" id="MF_00221"/>
    </source>
</evidence>
<keyword evidence="7" id="KW-1003">Cell membrane</keyword>
<dbReference type="GO" id="GO:0046872">
    <property type="term" value="F:metal ion binding"/>
    <property type="evidence" value="ECO:0007669"/>
    <property type="project" value="UniProtKB-UniRule"/>
</dbReference>
<evidence type="ECO:0000256" key="1">
    <source>
        <dbReference type="ARBA" id="ARBA00004141"/>
    </source>
</evidence>
<dbReference type="GO" id="GO:0015086">
    <property type="term" value="F:cadmium ion transmembrane transporter activity"/>
    <property type="evidence" value="ECO:0007669"/>
    <property type="project" value="TreeGrafter"/>
</dbReference>
<evidence type="ECO:0000256" key="3">
    <source>
        <dbReference type="ARBA" id="ARBA00022692"/>
    </source>
</evidence>
<dbReference type="GO" id="GO:0005886">
    <property type="term" value="C:plasma membrane"/>
    <property type="evidence" value="ECO:0007669"/>
    <property type="project" value="UniProtKB-SubCell"/>
</dbReference>
<evidence type="ECO:0000256" key="6">
    <source>
        <dbReference type="ARBA" id="ARBA00023136"/>
    </source>
</evidence>
<feature type="transmembrane region" description="Helical" evidence="7">
    <location>
        <begin position="120"/>
        <end position="150"/>
    </location>
</feature>
<accession>A0A256GT91</accession>
<evidence type="ECO:0000313" key="8">
    <source>
        <dbReference type="EMBL" id="KAB2704446.1"/>
    </source>
</evidence>
<keyword evidence="6 7" id="KW-0472">Membrane</keyword>
<evidence type="ECO:0000256" key="5">
    <source>
        <dbReference type="ARBA" id="ARBA00022989"/>
    </source>
</evidence>
<dbReference type="EMBL" id="NNRN01000044">
    <property type="protein sequence ID" value="OYR30342.1"/>
    <property type="molecule type" value="Genomic_DNA"/>
</dbReference>